<dbReference type="Proteomes" id="UP000034855">
    <property type="component" value="Unassembled WGS sequence"/>
</dbReference>
<sequence>MLNIYNPNNHDGDTTKVQSPKSKVQDGKVDFGKYVDPTKEFTSQDLKWSFWYVKHKALLYRIMVIGLISVNAVFILFGLWKWGSYLWGWQDAQKVQESLSASIDYTGLHPHFTAQPIQAINTQIFSSRENKFDAVAELINPNSRFLARFDYYFIVDGVKTLVQKTFLLPGESRLVAYLGINDGAGSSPIVVLENIKYERISAHKIPDTINWQAYRLNFQVSDFVFLKSLAQEGQNTDAIQFKLTNASPYSYVTPIFYVALLQNGQMVGILPLRLESINSLETKDIDLRNFVSNLSVTEIALYPIINVYDEGVYIP</sequence>
<gene>
    <name evidence="3" type="ORF">UT67_C0004G0003</name>
</gene>
<evidence type="ECO:0000313" key="4">
    <source>
        <dbReference type="Proteomes" id="UP000034855"/>
    </source>
</evidence>
<dbReference type="EMBL" id="LBXR01000004">
    <property type="protein sequence ID" value="KKR35014.1"/>
    <property type="molecule type" value="Genomic_DNA"/>
</dbReference>
<name>A0A0G0Q3Q5_9BACT</name>
<evidence type="ECO:0000256" key="1">
    <source>
        <dbReference type="SAM" id="MobiDB-lite"/>
    </source>
</evidence>
<keyword evidence="2" id="KW-1133">Transmembrane helix</keyword>
<proteinExistence type="predicted"/>
<dbReference type="AlphaFoldDB" id="A0A0G0Q3Q5"/>
<evidence type="ECO:0000256" key="2">
    <source>
        <dbReference type="SAM" id="Phobius"/>
    </source>
</evidence>
<evidence type="ECO:0000313" key="3">
    <source>
        <dbReference type="EMBL" id="KKR35014.1"/>
    </source>
</evidence>
<feature type="transmembrane region" description="Helical" evidence="2">
    <location>
        <begin position="58"/>
        <end position="80"/>
    </location>
</feature>
<keyword evidence="2" id="KW-0472">Membrane</keyword>
<feature type="region of interest" description="Disordered" evidence="1">
    <location>
        <begin position="1"/>
        <end position="23"/>
    </location>
</feature>
<comment type="caution">
    <text evidence="3">The sequence shown here is derived from an EMBL/GenBank/DDBJ whole genome shotgun (WGS) entry which is preliminary data.</text>
</comment>
<keyword evidence="2" id="KW-0812">Transmembrane</keyword>
<organism evidence="3 4">
    <name type="scientific">Candidatus Magasanikbacteria bacterium GW2011_GWA2_40_10</name>
    <dbReference type="NCBI Taxonomy" id="1619037"/>
    <lineage>
        <taxon>Bacteria</taxon>
        <taxon>Candidatus Magasanikiibacteriota</taxon>
    </lineage>
</organism>
<reference evidence="3 4" key="1">
    <citation type="journal article" date="2015" name="Nature">
        <title>rRNA introns, odd ribosomes, and small enigmatic genomes across a large radiation of phyla.</title>
        <authorList>
            <person name="Brown C.T."/>
            <person name="Hug L.A."/>
            <person name="Thomas B.C."/>
            <person name="Sharon I."/>
            <person name="Castelle C.J."/>
            <person name="Singh A."/>
            <person name="Wilkins M.J."/>
            <person name="Williams K.H."/>
            <person name="Banfield J.F."/>
        </authorList>
    </citation>
    <scope>NUCLEOTIDE SEQUENCE [LARGE SCALE GENOMIC DNA]</scope>
</reference>
<dbReference type="STRING" id="1619037.UT67_C0004G0003"/>
<accession>A0A0G0Q3Q5</accession>
<protein>
    <submittedName>
        <fullName evidence="3">Uncharacterized protein</fullName>
    </submittedName>
</protein>
<feature type="compositionally biased region" description="Polar residues" evidence="1">
    <location>
        <begin position="1"/>
        <end position="22"/>
    </location>
</feature>